<sequence>MIDIGRTIYRLEQWAQYIQRLNEESSLSCTILGALLGESMEGYRLFGAKGLSKTKAFACLMRGKGAIPPESLEDVGAAREVGRIIDGMPRHLREIKRVLYTEFLLLGAPETKAMKISLKLETYKSHLANGVKYVGNRLSNDYP</sequence>
<organism evidence="1 2">
    <name type="scientific">Candidatus Gottesmanbacteria bacterium GW2011_GWB1_49_7</name>
    <dbReference type="NCBI Taxonomy" id="1618448"/>
    <lineage>
        <taxon>Bacteria</taxon>
        <taxon>Candidatus Gottesmaniibacteriota</taxon>
    </lineage>
</organism>
<name>A0A0G1VU33_9BACT</name>
<dbReference type="AlphaFoldDB" id="A0A0G1VU33"/>
<comment type="caution">
    <text evidence="1">The sequence shown here is derived from an EMBL/GenBank/DDBJ whole genome shotgun (WGS) entry which is preliminary data.</text>
</comment>
<reference evidence="1 2" key="1">
    <citation type="journal article" date="2015" name="Nature">
        <title>rRNA introns, odd ribosomes, and small enigmatic genomes across a large radiation of phyla.</title>
        <authorList>
            <person name="Brown C.T."/>
            <person name="Hug L.A."/>
            <person name="Thomas B.C."/>
            <person name="Sharon I."/>
            <person name="Castelle C.J."/>
            <person name="Singh A."/>
            <person name="Wilkins M.J."/>
            <person name="Williams K.H."/>
            <person name="Banfield J.F."/>
        </authorList>
    </citation>
    <scope>NUCLEOTIDE SEQUENCE [LARGE SCALE GENOMIC DNA]</scope>
</reference>
<evidence type="ECO:0000313" key="2">
    <source>
        <dbReference type="Proteomes" id="UP000034588"/>
    </source>
</evidence>
<proteinExistence type="predicted"/>
<dbReference type="EMBL" id="LCQD01000053">
    <property type="protein sequence ID" value="KKW09805.1"/>
    <property type="molecule type" value="Genomic_DNA"/>
</dbReference>
<protein>
    <submittedName>
        <fullName evidence="1">Uncharacterized protein</fullName>
    </submittedName>
</protein>
<dbReference type="Proteomes" id="UP000034588">
    <property type="component" value="Unassembled WGS sequence"/>
</dbReference>
<accession>A0A0G1VU33</accession>
<evidence type="ECO:0000313" key="1">
    <source>
        <dbReference type="EMBL" id="KKW09805.1"/>
    </source>
</evidence>
<gene>
    <name evidence="1" type="ORF">UY48_C0053G0007</name>
</gene>